<evidence type="ECO:0000256" key="5">
    <source>
        <dbReference type="ARBA" id="ARBA00022905"/>
    </source>
</evidence>
<accession>A0A437QUK3</accession>
<dbReference type="OrthoDB" id="9778305at2"/>
<organism evidence="8 9">
    <name type="scientific">Hwanghaeella grinnelliae</name>
    <dbReference type="NCBI Taxonomy" id="2500179"/>
    <lineage>
        <taxon>Bacteria</taxon>
        <taxon>Pseudomonadati</taxon>
        <taxon>Pseudomonadota</taxon>
        <taxon>Alphaproteobacteria</taxon>
        <taxon>Rhodospirillales</taxon>
        <taxon>Rhodospirillaceae</taxon>
        <taxon>Hwanghaeella</taxon>
    </lineage>
</organism>
<evidence type="ECO:0000256" key="6">
    <source>
        <dbReference type="HAMAP-Rule" id="MF_00653"/>
    </source>
</evidence>
<comment type="function">
    <text evidence="6">May be involved in the transport of PQQ or its precursor to the periplasm.</text>
</comment>
<evidence type="ECO:0000256" key="3">
    <source>
        <dbReference type="ARBA" id="ARBA00015084"/>
    </source>
</evidence>
<comment type="pathway">
    <text evidence="1 6">Cofactor biosynthesis; pyrroloquinoline quinone biosynthesis.</text>
</comment>
<name>A0A437QUK3_9PROT</name>
<evidence type="ECO:0000256" key="4">
    <source>
        <dbReference type="ARBA" id="ARBA00022448"/>
    </source>
</evidence>
<dbReference type="InterPro" id="IPR001279">
    <property type="entry name" value="Metallo-B-lactamas"/>
</dbReference>
<keyword evidence="9" id="KW-1185">Reference proteome</keyword>
<sequence>MTQLRILVLGAAAGGGFPQWNCGCPLCVRARSGELTPQSQSSIAVSANGSDWAILNASPDIRTQLAAAPPLHPTGPRISPIKSVLVTNGDIDHVAGLLTLREKQPFQLFATAEIHSVIADNPIFTAVDATLVPRCPVVLDTPFELATGLTATLFAVPGKVPLYLEGETVVTDLEGEQTVGVELSAGGKTAFYIPGCAKLTEKIADRVRGSELLLFDGTVWENEEMIRTGVGQKTGARMGHMSMNGENGSMAALKDLDIARKVFIHINNTNPALDPASDERAQIEAAGWSVAQDGMEYQL</sequence>
<keyword evidence="4 6" id="KW-0813">Transport</keyword>
<proteinExistence type="inferred from homology"/>
<evidence type="ECO:0000313" key="9">
    <source>
        <dbReference type="Proteomes" id="UP000287447"/>
    </source>
</evidence>
<dbReference type="InterPro" id="IPR036866">
    <property type="entry name" value="RibonucZ/Hydroxyglut_hydro"/>
</dbReference>
<evidence type="ECO:0000313" key="8">
    <source>
        <dbReference type="EMBL" id="RVU38200.1"/>
    </source>
</evidence>
<dbReference type="Pfam" id="PF12706">
    <property type="entry name" value="Lactamase_B_2"/>
    <property type="match status" value="1"/>
</dbReference>
<evidence type="ECO:0000259" key="7">
    <source>
        <dbReference type="Pfam" id="PF12706"/>
    </source>
</evidence>
<reference evidence="9" key="1">
    <citation type="submission" date="2019-01" db="EMBL/GenBank/DDBJ databases">
        <title>Gri0909 isolated from a small marine red alga.</title>
        <authorList>
            <person name="Kim J."/>
            <person name="Jeong S.E."/>
            <person name="Jeon C.O."/>
        </authorList>
    </citation>
    <scope>NUCLEOTIDE SEQUENCE [LARGE SCALE GENOMIC DNA]</scope>
    <source>
        <strain evidence="9">Gri0909</strain>
    </source>
</reference>
<dbReference type="Proteomes" id="UP000287447">
    <property type="component" value="Unassembled WGS sequence"/>
</dbReference>
<feature type="domain" description="Metallo-beta-lactamase" evidence="7">
    <location>
        <begin position="52"/>
        <end position="266"/>
    </location>
</feature>
<dbReference type="SUPFAM" id="SSF56281">
    <property type="entry name" value="Metallo-hydrolase/oxidoreductase"/>
    <property type="match status" value="1"/>
</dbReference>
<dbReference type="HAMAP" id="MF_00653">
    <property type="entry name" value="PQQ_syn_PqqB"/>
    <property type="match status" value="1"/>
</dbReference>
<evidence type="ECO:0000256" key="2">
    <source>
        <dbReference type="ARBA" id="ARBA00008481"/>
    </source>
</evidence>
<dbReference type="AlphaFoldDB" id="A0A437QUK3"/>
<keyword evidence="5 6" id="KW-0884">PQQ biosynthesis</keyword>
<dbReference type="RefSeq" id="WP_127763572.1">
    <property type="nucleotide sequence ID" value="NZ_SADE01000001.1"/>
</dbReference>
<dbReference type="EMBL" id="SADE01000001">
    <property type="protein sequence ID" value="RVU38200.1"/>
    <property type="molecule type" value="Genomic_DNA"/>
</dbReference>
<dbReference type="NCBIfam" id="TIGR02108">
    <property type="entry name" value="PQQ_syn_pqqB"/>
    <property type="match status" value="1"/>
</dbReference>
<dbReference type="UniPathway" id="UPA00539"/>
<evidence type="ECO:0000256" key="1">
    <source>
        <dbReference type="ARBA" id="ARBA00004886"/>
    </source>
</evidence>
<comment type="caution">
    <text evidence="8">The sequence shown here is derived from an EMBL/GenBank/DDBJ whole genome shotgun (WGS) entry which is preliminary data.</text>
</comment>
<dbReference type="PANTHER" id="PTHR42663:SF7">
    <property type="entry name" value="COENZYME PQQ SYNTHESIS PROTEIN B"/>
    <property type="match status" value="1"/>
</dbReference>
<dbReference type="Gene3D" id="3.60.15.10">
    <property type="entry name" value="Ribonuclease Z/Hydroxyacylglutathione hydrolase-like"/>
    <property type="match status" value="1"/>
</dbReference>
<dbReference type="PANTHER" id="PTHR42663">
    <property type="entry name" value="HYDROLASE C777.06C-RELATED-RELATED"/>
    <property type="match status" value="1"/>
</dbReference>
<gene>
    <name evidence="6 8" type="primary">pqqB</name>
    <name evidence="8" type="ORF">EOI86_02575</name>
</gene>
<dbReference type="GO" id="GO:0018189">
    <property type="term" value="P:pyrroloquinoline quinone biosynthetic process"/>
    <property type="evidence" value="ECO:0007669"/>
    <property type="project" value="UniProtKB-UniRule"/>
</dbReference>
<dbReference type="InterPro" id="IPR011842">
    <property type="entry name" value="PQQ_synth_PqqB"/>
</dbReference>
<protein>
    <recommendedName>
        <fullName evidence="3 6">Coenzyme PQQ synthesis protein B</fullName>
    </recommendedName>
    <alternativeName>
        <fullName evidence="6">Pyrroloquinoline quinone biosynthesis protein B</fullName>
    </alternativeName>
</protein>
<comment type="similarity">
    <text evidence="2 6">Belongs to the PqqB family.</text>
</comment>